<dbReference type="Gene3D" id="1.10.10.2910">
    <property type="match status" value="1"/>
</dbReference>
<accession>A0A0Q0UG02</accession>
<dbReference type="InterPro" id="IPR016541">
    <property type="entry name" value="UCP008505"/>
</dbReference>
<dbReference type="Proteomes" id="UP000050488">
    <property type="component" value="Unassembled WGS sequence"/>
</dbReference>
<proteinExistence type="predicted"/>
<dbReference type="InterPro" id="IPR010359">
    <property type="entry name" value="IrrE_HExxH"/>
</dbReference>
<evidence type="ECO:0000313" key="3">
    <source>
        <dbReference type="Proteomes" id="UP000050488"/>
    </source>
</evidence>
<sequence>MEELPIPDFRAGRGGAPWFSQELIETIYHNQRRQGWYEDYLVNLGADEPRSFVGSQAGAAVATAAAALRRALDFEVEDRALLSGPEAARGYLIDAFEELGGLVVLSSMLRNNTARPLDIEEFRGFTLHSSTAPLVFVNSADTYAGQVFSLLHEFAHVWAGNGGVSAGGDYFAHSDNDAERWCNEVAAEVLVPVEDLGHRFLPDVPLVQELGRLARVYCCSTLVILLRLRDIGLLPRAGFDDLYQAEVDRLMEHVGASTSSGGNFYANQRFRVGATLGTAIVRETLAGHTPMTEALSLLGFNSTNVLINAARLYYSHDIAPRFWDWLVEEHEKGSVASIDRVKKEIAAGKEGFLWSWAKGLPHSFWRKPSDAATESMRRLSGWVMHPDRLYRMEDRNEFLSVADYYLVAQAHGDGHRVVTFEQPAPQARKRVSIPDACAALGVEYVDPFRVYRQLGLKLN</sequence>
<reference evidence="2 3" key="1">
    <citation type="submission" date="2015-10" db="EMBL/GenBank/DDBJ databases">
        <title>Corynebacteirum lowii and Corynebacterium oculi species nova, derived from human clinical disease and and emended description of Corynebacterium mastiditis.</title>
        <authorList>
            <person name="Bernard K."/>
            <person name="Pacheco A.L."/>
            <person name="Mcdougall C."/>
            <person name="Burtx T."/>
            <person name="Weibe D."/>
            <person name="Tyler S."/>
            <person name="Olson A.B."/>
            <person name="Cnockaert M."/>
            <person name="Eguchi H."/>
            <person name="Kuwahara T."/>
            <person name="Nakayama-Imaohji H."/>
            <person name="Boudewijins M."/>
            <person name="Van Hoecke F."/>
            <person name="Bernier A.-M."/>
            <person name="Vandamme P."/>
        </authorList>
    </citation>
    <scope>NUCLEOTIDE SEQUENCE [LARGE SCALE GENOMIC DNA]</scope>
    <source>
        <strain evidence="2 3">NML 130206</strain>
    </source>
</reference>
<evidence type="ECO:0000259" key="1">
    <source>
        <dbReference type="Pfam" id="PF06114"/>
    </source>
</evidence>
<comment type="caution">
    <text evidence="2">The sequence shown here is derived from an EMBL/GenBank/DDBJ whole genome shotgun (WGS) entry which is preliminary data.</text>
</comment>
<dbReference type="AlphaFoldDB" id="A0A0Q0UG02"/>
<name>A0A0Q0UG02_9CORY</name>
<dbReference type="Pfam" id="PF14367">
    <property type="entry name" value="DUF4411"/>
    <property type="match status" value="1"/>
</dbReference>
<feature type="domain" description="IrrE N-terminal-like" evidence="1">
    <location>
        <begin position="123"/>
        <end position="228"/>
    </location>
</feature>
<dbReference type="PANTHER" id="PTHR43236:SF2">
    <property type="entry name" value="BLL0069 PROTEIN"/>
    <property type="match status" value="1"/>
</dbReference>
<dbReference type="PATRIC" id="fig|1544413.3.peg.164"/>
<dbReference type="EMBL" id="LKEV01000001">
    <property type="protein sequence ID" value="KQB87113.1"/>
    <property type="molecule type" value="Genomic_DNA"/>
</dbReference>
<organism evidence="2 3">
    <name type="scientific">Corynebacterium lowii</name>
    <dbReference type="NCBI Taxonomy" id="1544413"/>
    <lineage>
        <taxon>Bacteria</taxon>
        <taxon>Bacillati</taxon>
        <taxon>Actinomycetota</taxon>
        <taxon>Actinomycetes</taxon>
        <taxon>Mycobacteriales</taxon>
        <taxon>Corynebacteriaceae</taxon>
        <taxon>Corynebacterium</taxon>
    </lineage>
</organism>
<keyword evidence="3" id="KW-1185">Reference proteome</keyword>
<dbReference type="InterPro" id="IPR052345">
    <property type="entry name" value="Rad_response_metalloprotease"/>
</dbReference>
<protein>
    <recommendedName>
        <fullName evidence="1">IrrE N-terminal-like domain-containing protein</fullName>
    </recommendedName>
</protein>
<dbReference type="Pfam" id="PF06114">
    <property type="entry name" value="Peptidase_M78"/>
    <property type="match status" value="1"/>
</dbReference>
<dbReference type="PANTHER" id="PTHR43236">
    <property type="entry name" value="ANTITOXIN HIGA1"/>
    <property type="match status" value="1"/>
</dbReference>
<gene>
    <name evidence="2" type="ORF">Clow_00161</name>
</gene>
<evidence type="ECO:0000313" key="2">
    <source>
        <dbReference type="EMBL" id="KQB87113.1"/>
    </source>
</evidence>